<accession>A0AAD6XH77</accession>
<feature type="compositionally biased region" description="Acidic residues" evidence="2">
    <location>
        <begin position="93"/>
        <end position="105"/>
    </location>
</feature>
<organism evidence="3 4">
    <name type="scientific">Mycena belliarum</name>
    <dbReference type="NCBI Taxonomy" id="1033014"/>
    <lineage>
        <taxon>Eukaryota</taxon>
        <taxon>Fungi</taxon>
        <taxon>Dikarya</taxon>
        <taxon>Basidiomycota</taxon>
        <taxon>Agaricomycotina</taxon>
        <taxon>Agaricomycetes</taxon>
        <taxon>Agaricomycetidae</taxon>
        <taxon>Agaricales</taxon>
        <taxon>Marasmiineae</taxon>
        <taxon>Mycenaceae</taxon>
        <taxon>Mycena</taxon>
    </lineage>
</organism>
<keyword evidence="4" id="KW-1185">Reference proteome</keyword>
<dbReference type="AlphaFoldDB" id="A0AAD6XH77"/>
<comment type="caution">
    <text evidence="3">The sequence shown here is derived from an EMBL/GenBank/DDBJ whole genome shotgun (WGS) entry which is preliminary data.</text>
</comment>
<evidence type="ECO:0000313" key="4">
    <source>
        <dbReference type="Proteomes" id="UP001222325"/>
    </source>
</evidence>
<evidence type="ECO:0000313" key="3">
    <source>
        <dbReference type="EMBL" id="KAJ7062411.1"/>
    </source>
</evidence>
<feature type="coiled-coil region" evidence="1">
    <location>
        <begin position="19"/>
        <end position="46"/>
    </location>
</feature>
<dbReference type="EMBL" id="JARJCN010000235">
    <property type="protein sequence ID" value="KAJ7062411.1"/>
    <property type="molecule type" value="Genomic_DNA"/>
</dbReference>
<dbReference type="Proteomes" id="UP001222325">
    <property type="component" value="Unassembled WGS sequence"/>
</dbReference>
<evidence type="ECO:0000256" key="1">
    <source>
        <dbReference type="SAM" id="Coils"/>
    </source>
</evidence>
<proteinExistence type="predicted"/>
<protein>
    <submittedName>
        <fullName evidence="3">Uncharacterized protein</fullName>
    </submittedName>
</protein>
<gene>
    <name evidence="3" type="ORF">B0H15DRAFT_807904</name>
</gene>
<feature type="region of interest" description="Disordered" evidence="2">
    <location>
        <begin position="66"/>
        <end position="105"/>
    </location>
</feature>
<name>A0AAD6XH77_9AGAR</name>
<evidence type="ECO:0000256" key="2">
    <source>
        <dbReference type="SAM" id="MobiDB-lite"/>
    </source>
</evidence>
<keyword evidence="1" id="KW-0175">Coiled coil</keyword>
<sequence>MSSKYEELLCPKVDFQGLHNNLEVTRKKGRERMARLRAQKTEAQRVKHCEAQRRFAEQIAHKARRAAVQKNAAAGKETKLRPKARQYWSDPDLATDSEEEEDEEW</sequence>
<reference evidence="3" key="1">
    <citation type="submission" date="2023-03" db="EMBL/GenBank/DDBJ databases">
        <title>Massive genome expansion in bonnet fungi (Mycena s.s.) driven by repeated elements and novel gene families across ecological guilds.</title>
        <authorList>
            <consortium name="Lawrence Berkeley National Laboratory"/>
            <person name="Harder C.B."/>
            <person name="Miyauchi S."/>
            <person name="Viragh M."/>
            <person name="Kuo A."/>
            <person name="Thoen E."/>
            <person name="Andreopoulos B."/>
            <person name="Lu D."/>
            <person name="Skrede I."/>
            <person name="Drula E."/>
            <person name="Henrissat B."/>
            <person name="Morin E."/>
            <person name="Kohler A."/>
            <person name="Barry K."/>
            <person name="LaButti K."/>
            <person name="Morin E."/>
            <person name="Salamov A."/>
            <person name="Lipzen A."/>
            <person name="Mereny Z."/>
            <person name="Hegedus B."/>
            <person name="Baldrian P."/>
            <person name="Stursova M."/>
            <person name="Weitz H."/>
            <person name="Taylor A."/>
            <person name="Grigoriev I.V."/>
            <person name="Nagy L.G."/>
            <person name="Martin F."/>
            <person name="Kauserud H."/>
        </authorList>
    </citation>
    <scope>NUCLEOTIDE SEQUENCE</scope>
    <source>
        <strain evidence="3">CBHHK173m</strain>
    </source>
</reference>